<gene>
    <name evidence="15" type="ORF">LIP_2529</name>
</gene>
<feature type="transmembrane region" description="Helical" evidence="13">
    <location>
        <begin position="215"/>
        <end position="235"/>
    </location>
</feature>
<dbReference type="EMBL" id="AP014924">
    <property type="protein sequence ID" value="BAS28359.1"/>
    <property type="molecule type" value="Genomic_DNA"/>
</dbReference>
<evidence type="ECO:0000256" key="3">
    <source>
        <dbReference type="ARBA" id="ARBA00022448"/>
    </source>
</evidence>
<accession>A0A0K2SNF4</accession>
<evidence type="ECO:0000256" key="6">
    <source>
        <dbReference type="ARBA" id="ARBA00022692"/>
    </source>
</evidence>
<dbReference type="GO" id="GO:0009055">
    <property type="term" value="F:electron transfer activity"/>
    <property type="evidence" value="ECO:0007669"/>
    <property type="project" value="InterPro"/>
</dbReference>
<evidence type="ECO:0000256" key="1">
    <source>
        <dbReference type="ARBA" id="ARBA00004651"/>
    </source>
</evidence>
<comment type="subcellular location">
    <subcellularLocation>
        <location evidence="1">Cell membrane</location>
        <topology evidence="1">Multi-pass membrane protein</topology>
    </subcellularLocation>
</comment>
<protein>
    <submittedName>
        <fullName evidence="15">Cytochrome C</fullName>
    </submittedName>
</protein>
<comment type="similarity">
    <text evidence="2">Belongs to the cytochrome ubiquinol oxidase subunit 1 family.</text>
</comment>
<dbReference type="InterPro" id="IPR009056">
    <property type="entry name" value="Cyt_c-like_dom"/>
</dbReference>
<feature type="transmembrane region" description="Helical" evidence="13">
    <location>
        <begin position="62"/>
        <end position="86"/>
    </location>
</feature>
<organism evidence="15 16">
    <name type="scientific">Limnochorda pilosa</name>
    <dbReference type="NCBI Taxonomy" id="1555112"/>
    <lineage>
        <taxon>Bacteria</taxon>
        <taxon>Bacillati</taxon>
        <taxon>Bacillota</taxon>
        <taxon>Limnochordia</taxon>
        <taxon>Limnochordales</taxon>
        <taxon>Limnochordaceae</taxon>
        <taxon>Limnochorda</taxon>
    </lineage>
</organism>
<dbReference type="GO" id="GO:0070069">
    <property type="term" value="C:cytochrome complex"/>
    <property type="evidence" value="ECO:0007669"/>
    <property type="project" value="InterPro"/>
</dbReference>
<evidence type="ECO:0000256" key="5">
    <source>
        <dbReference type="ARBA" id="ARBA00022617"/>
    </source>
</evidence>
<keyword evidence="8" id="KW-0249">Electron transport</keyword>
<name>A0A0K2SNF4_LIMPI</name>
<evidence type="ECO:0000256" key="11">
    <source>
        <dbReference type="ARBA" id="ARBA00023136"/>
    </source>
</evidence>
<keyword evidence="4" id="KW-1003">Cell membrane</keyword>
<dbReference type="RefSeq" id="WP_082726261.1">
    <property type="nucleotide sequence ID" value="NZ_AP014924.1"/>
</dbReference>
<evidence type="ECO:0000256" key="8">
    <source>
        <dbReference type="ARBA" id="ARBA00022982"/>
    </source>
</evidence>
<evidence type="ECO:0000259" key="14">
    <source>
        <dbReference type="PROSITE" id="PS51007"/>
    </source>
</evidence>
<keyword evidence="5 12" id="KW-0349">Heme</keyword>
<proteinExistence type="inferred from homology"/>
<dbReference type="SUPFAM" id="SSF46626">
    <property type="entry name" value="Cytochrome c"/>
    <property type="match status" value="1"/>
</dbReference>
<dbReference type="GO" id="GO:0046872">
    <property type="term" value="F:metal ion binding"/>
    <property type="evidence" value="ECO:0007669"/>
    <property type="project" value="UniProtKB-KW"/>
</dbReference>
<feature type="transmembrane region" description="Helical" evidence="13">
    <location>
        <begin position="255"/>
        <end position="275"/>
    </location>
</feature>
<keyword evidence="7 12" id="KW-0479">Metal-binding</keyword>
<evidence type="ECO:0000313" key="15">
    <source>
        <dbReference type="EMBL" id="BAS28359.1"/>
    </source>
</evidence>
<feature type="transmembrane region" description="Helical" evidence="13">
    <location>
        <begin position="15"/>
        <end position="41"/>
    </location>
</feature>
<reference evidence="16" key="1">
    <citation type="submission" date="2015-07" db="EMBL/GenBank/DDBJ databases">
        <title>Complete genome sequence and phylogenetic analysis of Limnochorda pilosa.</title>
        <authorList>
            <person name="Watanabe M."/>
            <person name="Kojima H."/>
            <person name="Fukui M."/>
        </authorList>
    </citation>
    <scope>NUCLEOTIDE SEQUENCE [LARGE SCALE GENOMIC DNA]</scope>
    <source>
        <strain evidence="16">HC45</strain>
    </source>
</reference>
<keyword evidence="10 12" id="KW-0408">Iron</keyword>
<dbReference type="PATRIC" id="fig|1555112.3.peg.2568"/>
<evidence type="ECO:0000256" key="2">
    <source>
        <dbReference type="ARBA" id="ARBA00009819"/>
    </source>
</evidence>
<dbReference type="Pfam" id="PF01654">
    <property type="entry name" value="Cyt_bd_oxida_I"/>
    <property type="match status" value="1"/>
</dbReference>
<dbReference type="KEGG" id="lpil:LIP_2529"/>
<dbReference type="Gene3D" id="1.10.760.10">
    <property type="entry name" value="Cytochrome c-like domain"/>
    <property type="match status" value="1"/>
</dbReference>
<dbReference type="GO" id="GO:0020037">
    <property type="term" value="F:heme binding"/>
    <property type="evidence" value="ECO:0007669"/>
    <property type="project" value="InterPro"/>
</dbReference>
<keyword evidence="11 13" id="KW-0472">Membrane</keyword>
<keyword evidence="9 13" id="KW-1133">Transmembrane helix</keyword>
<dbReference type="AlphaFoldDB" id="A0A0K2SNF4"/>
<feature type="transmembrane region" description="Helical" evidence="13">
    <location>
        <begin position="177"/>
        <end position="203"/>
    </location>
</feature>
<dbReference type="InterPro" id="IPR036909">
    <property type="entry name" value="Cyt_c-like_dom_sf"/>
</dbReference>
<evidence type="ECO:0000256" key="13">
    <source>
        <dbReference type="SAM" id="Phobius"/>
    </source>
</evidence>
<dbReference type="Proteomes" id="UP000065807">
    <property type="component" value="Chromosome"/>
</dbReference>
<keyword evidence="3" id="KW-0813">Transport</keyword>
<evidence type="ECO:0000256" key="4">
    <source>
        <dbReference type="ARBA" id="ARBA00022475"/>
    </source>
</evidence>
<sequence>MNYPFWEVSTLGGGLLIAIVAIFHTYVAQFAVGGGFFLVLAERKARRENDPVLLDYVRRHTRFFVLVTLVLGAVTGVGIWFTIALVNPQATSILIRSFVWGWAIEWVFFILEITAALTYAATWDRVKPETHQLVGWLYGAGAWLSLAVITGITSFMLTTGRWVETQNFWHGVLNPSYLPSVLMRTGVSFALAGLYGLITAYTVQPRESRDRLVRYCAAWLFPAAGLLVVGGAWYLTTIPEASRAMLTGGAIAMTLAFAASLIASVVLFGVGYFGLYRSPRSYSVTLAALLLIVGLTATGASEFAREGARKPYVLYGYLYSNNVYAGQEEAIRQDGFLTTARWARLSTEDVTPGNLLEAGHEVYRFQCASCHTLGGYNDVTPLVKGWTASFADFQLQHLDTLKGFMPPFVGTPLERRALAEYLASLNPWPSRGTIESPVPVAQAPQASR</sequence>
<dbReference type="STRING" id="1555112.LIP_2529"/>
<feature type="transmembrane region" description="Helical" evidence="13">
    <location>
        <begin position="133"/>
        <end position="157"/>
    </location>
</feature>
<dbReference type="GO" id="GO:0005886">
    <property type="term" value="C:plasma membrane"/>
    <property type="evidence" value="ECO:0007669"/>
    <property type="project" value="UniProtKB-SubCell"/>
</dbReference>
<feature type="domain" description="Cytochrome c" evidence="14">
    <location>
        <begin position="354"/>
        <end position="448"/>
    </location>
</feature>
<evidence type="ECO:0000256" key="10">
    <source>
        <dbReference type="ARBA" id="ARBA00023004"/>
    </source>
</evidence>
<dbReference type="InterPro" id="IPR002585">
    <property type="entry name" value="Cyt-d_ubiquinol_oxidase_su_1"/>
</dbReference>
<keyword evidence="16" id="KW-1185">Reference proteome</keyword>
<evidence type="ECO:0000256" key="12">
    <source>
        <dbReference type="PROSITE-ProRule" id="PRU00433"/>
    </source>
</evidence>
<reference evidence="16" key="2">
    <citation type="journal article" date="2016" name="Int. J. Syst. Evol. Microbiol.">
        <title>Complete genome sequence and cell structure of Limnochorda pilosa, a Gram-negative spore-former within the phylum Firmicutes.</title>
        <authorList>
            <person name="Watanabe M."/>
            <person name="Kojima H."/>
            <person name="Fukui M."/>
        </authorList>
    </citation>
    <scope>NUCLEOTIDE SEQUENCE [LARGE SCALE GENOMIC DNA]</scope>
    <source>
        <strain evidence="16">HC45</strain>
    </source>
</reference>
<dbReference type="Pfam" id="PF13442">
    <property type="entry name" value="Cytochrome_CBB3"/>
    <property type="match status" value="1"/>
</dbReference>
<dbReference type="PROSITE" id="PS51007">
    <property type="entry name" value="CYTC"/>
    <property type="match status" value="1"/>
</dbReference>
<evidence type="ECO:0000256" key="9">
    <source>
        <dbReference type="ARBA" id="ARBA00022989"/>
    </source>
</evidence>
<dbReference type="OrthoDB" id="9795893at2"/>
<keyword evidence="6 13" id="KW-0812">Transmembrane</keyword>
<evidence type="ECO:0000256" key="7">
    <source>
        <dbReference type="ARBA" id="ARBA00022723"/>
    </source>
</evidence>
<dbReference type="GO" id="GO:0019646">
    <property type="term" value="P:aerobic electron transport chain"/>
    <property type="evidence" value="ECO:0007669"/>
    <property type="project" value="InterPro"/>
</dbReference>
<feature type="transmembrane region" description="Helical" evidence="13">
    <location>
        <begin position="282"/>
        <end position="300"/>
    </location>
</feature>
<evidence type="ECO:0000313" key="16">
    <source>
        <dbReference type="Proteomes" id="UP000065807"/>
    </source>
</evidence>
<feature type="transmembrane region" description="Helical" evidence="13">
    <location>
        <begin position="98"/>
        <end position="121"/>
    </location>
</feature>